<evidence type="ECO:0000256" key="1">
    <source>
        <dbReference type="SAM" id="MobiDB-lite"/>
    </source>
</evidence>
<dbReference type="OrthoDB" id="10328961at2759"/>
<reference evidence="4" key="1">
    <citation type="submission" date="2016-06" db="EMBL/GenBank/DDBJ databases">
        <title>Parallel loss of symbiosis genes in relatives of nitrogen-fixing non-legume Parasponia.</title>
        <authorList>
            <person name="Van Velzen R."/>
            <person name="Holmer R."/>
            <person name="Bu F."/>
            <person name="Rutten L."/>
            <person name="Van Zeijl A."/>
            <person name="Liu W."/>
            <person name="Santuari L."/>
            <person name="Cao Q."/>
            <person name="Sharma T."/>
            <person name="Shen D."/>
            <person name="Roswanjaya Y."/>
            <person name="Wardhani T."/>
            <person name="Kalhor M.S."/>
            <person name="Jansen J."/>
            <person name="Van den Hoogen J."/>
            <person name="Gungor B."/>
            <person name="Hartog M."/>
            <person name="Hontelez J."/>
            <person name="Verver J."/>
            <person name="Yang W.-C."/>
            <person name="Schijlen E."/>
            <person name="Repin R."/>
            <person name="Schilthuizen M."/>
            <person name="Schranz E."/>
            <person name="Heidstra R."/>
            <person name="Miyata K."/>
            <person name="Fedorova E."/>
            <person name="Kohlen W."/>
            <person name="Bisseling T."/>
            <person name="Smit S."/>
            <person name="Geurts R."/>
        </authorList>
    </citation>
    <scope>NUCLEOTIDE SEQUENCE [LARGE SCALE GENOMIC DNA]</scope>
    <source>
        <strain evidence="4">cv. RG33-2</strain>
    </source>
</reference>
<comment type="caution">
    <text evidence="3">The sequence shown here is derived from an EMBL/GenBank/DDBJ whole genome shotgun (WGS) entry which is preliminary data.</text>
</comment>
<dbReference type="AlphaFoldDB" id="A0A2P5FVZ8"/>
<evidence type="ECO:0000313" key="4">
    <source>
        <dbReference type="Proteomes" id="UP000237000"/>
    </source>
</evidence>
<name>A0A2P5FVZ8_TREOI</name>
<sequence>MASRHNHSIENLFHHFFMINIFIVIITIFPIFFTPHNPFNQVIFPNNTVLIKTNHPNILNPSIKPYHIPQPEPLTKVSQIQVNLPMTREPPRVSAFFDRERKVSEPHGLSRGH</sequence>
<protein>
    <recommendedName>
        <fullName evidence="5">Transmembrane protein</fullName>
    </recommendedName>
</protein>
<proteinExistence type="predicted"/>
<feature type="region of interest" description="Disordered" evidence="1">
    <location>
        <begin position="93"/>
        <end position="113"/>
    </location>
</feature>
<keyword evidence="4" id="KW-1185">Reference proteome</keyword>
<evidence type="ECO:0000256" key="2">
    <source>
        <dbReference type="SAM" id="Phobius"/>
    </source>
</evidence>
<evidence type="ECO:0008006" key="5">
    <source>
        <dbReference type="Google" id="ProtNLM"/>
    </source>
</evidence>
<dbReference type="Proteomes" id="UP000237000">
    <property type="component" value="Unassembled WGS sequence"/>
</dbReference>
<accession>A0A2P5FVZ8</accession>
<dbReference type="EMBL" id="JXTC01000006">
    <property type="protein sequence ID" value="POO01945.1"/>
    <property type="molecule type" value="Genomic_DNA"/>
</dbReference>
<dbReference type="InParanoid" id="A0A2P5FVZ8"/>
<gene>
    <name evidence="3" type="ORF">TorRG33x02_022370</name>
</gene>
<feature type="transmembrane region" description="Helical" evidence="2">
    <location>
        <begin position="12"/>
        <end position="33"/>
    </location>
</feature>
<organism evidence="3 4">
    <name type="scientific">Trema orientale</name>
    <name type="common">Charcoal tree</name>
    <name type="synonym">Celtis orientalis</name>
    <dbReference type="NCBI Taxonomy" id="63057"/>
    <lineage>
        <taxon>Eukaryota</taxon>
        <taxon>Viridiplantae</taxon>
        <taxon>Streptophyta</taxon>
        <taxon>Embryophyta</taxon>
        <taxon>Tracheophyta</taxon>
        <taxon>Spermatophyta</taxon>
        <taxon>Magnoliopsida</taxon>
        <taxon>eudicotyledons</taxon>
        <taxon>Gunneridae</taxon>
        <taxon>Pentapetalae</taxon>
        <taxon>rosids</taxon>
        <taxon>fabids</taxon>
        <taxon>Rosales</taxon>
        <taxon>Cannabaceae</taxon>
        <taxon>Trema</taxon>
    </lineage>
</organism>
<evidence type="ECO:0000313" key="3">
    <source>
        <dbReference type="EMBL" id="POO01945.1"/>
    </source>
</evidence>
<keyword evidence="2" id="KW-0812">Transmembrane</keyword>
<keyword evidence="2" id="KW-1133">Transmembrane helix</keyword>
<keyword evidence="2" id="KW-0472">Membrane</keyword>